<keyword evidence="16" id="KW-0472">Membrane</keyword>
<evidence type="ECO:0000256" key="12">
    <source>
        <dbReference type="ARBA" id="ARBA00023015"/>
    </source>
</evidence>
<dbReference type="PROSITE" id="PS00036">
    <property type="entry name" value="BZIP_BASIC"/>
    <property type="match status" value="1"/>
</dbReference>
<dbReference type="AlphaFoldDB" id="A0A2D0T5K6"/>
<dbReference type="OMA" id="QDMSAND"/>
<dbReference type="Pfam" id="PF03131">
    <property type="entry name" value="bZIP_Maf"/>
    <property type="match status" value="1"/>
</dbReference>
<sequence length="737" mass="83071">MQPLKKYFTEGLIQVAIVLSLAGMHVDVDPYLPPPHNINIQSLDLTQTHSGNLQNSPEGYGLHMKSPDVAAFVPIPRLLHWVSSLQHLHIPTAQLEAWLVHSESDNSGMTIPSLTGSWEGGDELVDTEDSASLTMRMGGGGIGELAHDPVMDEGSLGVGTTLSRSQMDSEDIKEEADALWQQDPNQNVRYDQSLQGQNQYFSLLNEEDEDEFMMDSWRHSNPFHNPVTSIRGDVQFTGLQEDNSLSTDECLQLQEAGFPLGHDQYLADLDPVRADEDPLQHHRSLFSPLLPQHESVLDLEQQWQDVFAVLGPQDMSANDLLDSSHLNDGGRERETGTLENPIQQNLSLHQPIFPRSSEISFATNAAISEDGCLSNQNDTSLNVSNSSNVDLNFNDPDIIDFLLSTTPDRSNVSIPIFSMEEPSQSSLFGPLLKESMLDENSTLDLTLENRSGQSEVFQKVEQTDSDSGLSLDYSQSPVSPSRSESSSSSSSSSSMSSMYSISGEGAVGYTHIKEEPMDEEGAVGGYTPEQNNMYYTHYLQSQYSPWLDHIGHDHTYNQPQCTNQRKPPKEHSEEPLEYKLQEEISTRDEKRARSMRIPFSTDHIINLPVEEFNELLAKHRLNEAQLALIRDIRRRGKNKVAAQNCRRRKLDILEDLECTVDSLRRHRARLLREKSEVLRSVRDLKRRLNDLYQEVRSRLREVERIPCSATDFTLQLGNDNHVSKPRRKSGKKQKDKE</sequence>
<dbReference type="SUPFAM" id="SSF47454">
    <property type="entry name" value="A DNA-binding domain in eukaryotic transcription factors"/>
    <property type="match status" value="1"/>
</dbReference>
<evidence type="ECO:0000256" key="9">
    <source>
        <dbReference type="ARBA" id="ARBA00022824"/>
    </source>
</evidence>
<comment type="subcellular location">
    <subcellularLocation>
        <location evidence="3">Endoplasmic reticulum membrane</location>
        <topology evidence="3">Single-pass type II membrane protein</topology>
    </subcellularLocation>
    <subcellularLocation>
        <location evidence="2">Endoplasmic reticulum membrane</location>
        <topology evidence="2">Single-pass type III membrane protein</topology>
    </subcellularLocation>
    <subcellularLocation>
        <location evidence="1">Nucleus</location>
    </subcellularLocation>
</comment>
<evidence type="ECO:0000256" key="22">
    <source>
        <dbReference type="ARBA" id="ARBA00023242"/>
    </source>
</evidence>
<dbReference type="GO" id="GO:0000981">
    <property type="term" value="F:DNA-binding transcription factor activity, RNA polymerase II-specific"/>
    <property type="evidence" value="ECO:0007669"/>
    <property type="project" value="TreeGrafter"/>
</dbReference>
<evidence type="ECO:0000256" key="10">
    <source>
        <dbReference type="ARBA" id="ARBA00022968"/>
    </source>
</evidence>
<evidence type="ECO:0000256" key="14">
    <source>
        <dbReference type="ARBA" id="ARBA00023121"/>
    </source>
</evidence>
<feature type="compositionally biased region" description="Polar residues" evidence="26">
    <location>
        <begin position="556"/>
        <end position="565"/>
    </location>
</feature>
<keyword evidence="21" id="KW-0753">Steroid metabolism</keyword>
<keyword evidence="12" id="KW-0805">Transcription regulation</keyword>
<keyword evidence="25" id="KW-0175">Coiled coil</keyword>
<dbReference type="FunFam" id="1.10.880.10:FF:000004">
    <property type="entry name" value="Nuclear factor, erythroid 2"/>
    <property type="match status" value="1"/>
</dbReference>
<feature type="domain" description="BZIP" evidence="27">
    <location>
        <begin position="628"/>
        <end position="691"/>
    </location>
</feature>
<organism evidence="28 29">
    <name type="scientific">Ictalurus punctatus</name>
    <name type="common">Channel catfish</name>
    <name type="synonym">Silurus punctatus</name>
    <dbReference type="NCBI Taxonomy" id="7998"/>
    <lineage>
        <taxon>Eukaryota</taxon>
        <taxon>Metazoa</taxon>
        <taxon>Chordata</taxon>
        <taxon>Craniata</taxon>
        <taxon>Vertebrata</taxon>
        <taxon>Euteleostomi</taxon>
        <taxon>Actinopterygii</taxon>
        <taxon>Neopterygii</taxon>
        <taxon>Teleostei</taxon>
        <taxon>Ostariophysi</taxon>
        <taxon>Siluriformes</taxon>
        <taxon>Ictaluridae</taxon>
        <taxon>Ictalurus</taxon>
    </lineage>
</organism>
<name>A0A2D0T5K6_ICTPU</name>
<keyword evidence="19" id="KW-1207">Sterol metabolism</keyword>
<evidence type="ECO:0000256" key="16">
    <source>
        <dbReference type="ARBA" id="ARBA00023136"/>
    </source>
</evidence>
<evidence type="ECO:0000256" key="20">
    <source>
        <dbReference type="ARBA" id="ARBA00023180"/>
    </source>
</evidence>
<keyword evidence="13" id="KW-0443">Lipid metabolism</keyword>
<evidence type="ECO:0000256" key="3">
    <source>
        <dbReference type="ARBA" id="ARBA00004648"/>
    </source>
</evidence>
<dbReference type="PANTHER" id="PTHR24411">
    <property type="entry name" value="NUCLEAR FACTOR ERYTHROID 2-RELATED FACTOR"/>
    <property type="match status" value="1"/>
</dbReference>
<keyword evidence="17" id="KW-0010">Activator</keyword>
<keyword evidence="10" id="KW-0735">Signal-anchor</keyword>
<comment type="similarity">
    <text evidence="4">Belongs to the bZIP family. CNC subfamily.</text>
</comment>
<keyword evidence="22" id="KW-0539">Nucleus</keyword>
<keyword evidence="11" id="KW-1133">Transmembrane helix</keyword>
<evidence type="ECO:0000256" key="24">
    <source>
        <dbReference type="ARBA" id="ARBA00031659"/>
    </source>
</evidence>
<evidence type="ECO:0000256" key="2">
    <source>
        <dbReference type="ARBA" id="ARBA00004643"/>
    </source>
</evidence>
<keyword evidence="15" id="KW-0238">DNA-binding</keyword>
<dbReference type="GO" id="GO:0000978">
    <property type="term" value="F:RNA polymerase II cis-regulatory region sequence-specific DNA binding"/>
    <property type="evidence" value="ECO:0007669"/>
    <property type="project" value="InterPro"/>
</dbReference>
<dbReference type="GO" id="GO:0005789">
    <property type="term" value="C:endoplasmic reticulum membrane"/>
    <property type="evidence" value="ECO:0007669"/>
    <property type="project" value="UniProtKB-SubCell"/>
</dbReference>
<feature type="region of interest" description="Disordered" evidence="26">
    <location>
        <begin position="554"/>
        <end position="577"/>
    </location>
</feature>
<evidence type="ECO:0000256" key="6">
    <source>
        <dbReference type="ARBA" id="ARBA00022491"/>
    </source>
</evidence>
<evidence type="ECO:0000313" key="28">
    <source>
        <dbReference type="Proteomes" id="UP000221080"/>
    </source>
</evidence>
<feature type="coiled-coil region" evidence="25">
    <location>
        <begin position="653"/>
        <end position="705"/>
    </location>
</feature>
<evidence type="ECO:0000256" key="11">
    <source>
        <dbReference type="ARBA" id="ARBA00022989"/>
    </source>
</evidence>
<keyword evidence="18" id="KW-0804">Transcription</keyword>
<dbReference type="STRING" id="7998.ENSIPUP00000003364"/>
<dbReference type="GO" id="GO:0008203">
    <property type="term" value="P:cholesterol metabolic process"/>
    <property type="evidence" value="ECO:0007669"/>
    <property type="project" value="UniProtKB-KW"/>
</dbReference>
<keyword evidence="7" id="KW-0153">Cholesterol metabolism</keyword>
<evidence type="ECO:0000256" key="15">
    <source>
        <dbReference type="ARBA" id="ARBA00023125"/>
    </source>
</evidence>
<dbReference type="InterPro" id="IPR004827">
    <property type="entry name" value="bZIP"/>
</dbReference>
<evidence type="ECO:0000256" key="4">
    <source>
        <dbReference type="ARBA" id="ARBA00008157"/>
    </source>
</evidence>
<dbReference type="OrthoDB" id="7458135at2759"/>
<keyword evidence="28" id="KW-1185">Reference proteome</keyword>
<keyword evidence="14" id="KW-0446">Lipid-binding</keyword>
<feature type="compositionally biased region" description="Basic and acidic residues" evidence="26">
    <location>
        <begin position="567"/>
        <end position="577"/>
    </location>
</feature>
<evidence type="ECO:0000256" key="7">
    <source>
        <dbReference type="ARBA" id="ARBA00022548"/>
    </source>
</evidence>
<dbReference type="InterPro" id="IPR047167">
    <property type="entry name" value="NFE2-like"/>
</dbReference>
<dbReference type="InterPro" id="IPR004826">
    <property type="entry name" value="bZIP_Maf"/>
</dbReference>
<keyword evidence="8" id="KW-0812">Transmembrane</keyword>
<evidence type="ECO:0000313" key="29">
    <source>
        <dbReference type="RefSeq" id="XP_017349895.1"/>
    </source>
</evidence>
<gene>
    <name evidence="29" type="primary">nfe2l1a</name>
</gene>
<keyword evidence="9" id="KW-0256">Endoplasmic reticulum</keyword>
<dbReference type="Proteomes" id="UP000221080">
    <property type="component" value="Chromosome 2"/>
</dbReference>
<dbReference type="Gene3D" id="1.10.880.10">
    <property type="entry name" value="Transcription factor, Skn-1-like, DNA-binding domain"/>
    <property type="match status" value="1"/>
</dbReference>
<evidence type="ECO:0000256" key="21">
    <source>
        <dbReference type="ARBA" id="ARBA00023221"/>
    </source>
</evidence>
<evidence type="ECO:0000256" key="26">
    <source>
        <dbReference type="SAM" id="MobiDB-lite"/>
    </source>
</evidence>
<feature type="compositionally biased region" description="Low complexity" evidence="26">
    <location>
        <begin position="474"/>
        <end position="499"/>
    </location>
</feature>
<feature type="region of interest" description="Disordered" evidence="26">
    <location>
        <begin position="716"/>
        <end position="737"/>
    </location>
</feature>
<evidence type="ECO:0000256" key="13">
    <source>
        <dbReference type="ARBA" id="ARBA00023098"/>
    </source>
</evidence>
<feature type="region of interest" description="Disordered" evidence="26">
    <location>
        <begin position="448"/>
        <end position="499"/>
    </location>
</feature>
<reference evidence="28" key="1">
    <citation type="journal article" date="2016" name="Nat. Commun.">
        <title>The channel catfish genome sequence provides insights into the evolution of scale formation in teleosts.</title>
        <authorList>
            <person name="Liu Z."/>
            <person name="Liu S."/>
            <person name="Yao J."/>
            <person name="Bao L."/>
            <person name="Zhang J."/>
            <person name="Li Y."/>
            <person name="Jiang C."/>
            <person name="Sun L."/>
            <person name="Wang R."/>
            <person name="Zhang Y."/>
            <person name="Zhou T."/>
            <person name="Zeng Q."/>
            <person name="Fu Q."/>
            <person name="Gao S."/>
            <person name="Li N."/>
            <person name="Koren S."/>
            <person name="Jiang Y."/>
            <person name="Zimin A."/>
            <person name="Xu P."/>
            <person name="Phillippy A.M."/>
            <person name="Geng X."/>
            <person name="Song L."/>
            <person name="Sun F."/>
            <person name="Li C."/>
            <person name="Wang X."/>
            <person name="Chen A."/>
            <person name="Jin Y."/>
            <person name="Yuan Z."/>
            <person name="Yang Y."/>
            <person name="Tan S."/>
            <person name="Peatman E."/>
            <person name="Lu J."/>
            <person name="Qin Z."/>
            <person name="Dunham R."/>
            <person name="Li Z."/>
            <person name="Sonstegard T."/>
            <person name="Feng J."/>
            <person name="Danzmann R.G."/>
            <person name="Schroeder S."/>
            <person name="Scheffler B."/>
            <person name="Duke M.V."/>
            <person name="Ballard L."/>
            <person name="Kucuktas H."/>
            <person name="Kaltenboeck L."/>
            <person name="Liu H."/>
            <person name="Armbruster J."/>
            <person name="Xie Y."/>
            <person name="Kirby M.L."/>
            <person name="Tian Y."/>
            <person name="Flanagan M.E."/>
            <person name="Mu W."/>
            <person name="Waldbieser G.C."/>
        </authorList>
    </citation>
    <scope>NUCLEOTIDE SEQUENCE [LARGE SCALE GENOMIC DNA]</scope>
    <source>
        <strain evidence="28">SDA103</strain>
    </source>
</reference>
<evidence type="ECO:0000256" key="5">
    <source>
        <dbReference type="ARBA" id="ARBA00020485"/>
    </source>
</evidence>
<keyword evidence="20" id="KW-0325">Glycoprotein</keyword>
<evidence type="ECO:0000259" key="27">
    <source>
        <dbReference type="PROSITE" id="PS50217"/>
    </source>
</evidence>
<evidence type="ECO:0000256" key="23">
    <source>
        <dbReference type="ARBA" id="ARBA00030985"/>
    </source>
</evidence>
<proteinExistence type="inferred from homology"/>
<dbReference type="GO" id="GO:0005634">
    <property type="term" value="C:nucleus"/>
    <property type="evidence" value="ECO:0007669"/>
    <property type="project" value="UniProtKB-SubCell"/>
</dbReference>
<evidence type="ECO:0000256" key="19">
    <source>
        <dbReference type="ARBA" id="ARBA00023166"/>
    </source>
</evidence>
<protein>
    <recommendedName>
        <fullName evidence="5">Endoplasmic reticulum membrane sensor NFE2L1</fullName>
    </recommendedName>
    <alternativeName>
        <fullName evidence="24">Nuclear factor erythroid 2-related factor 1</fullName>
    </alternativeName>
    <alternativeName>
        <fullName evidence="23">Nuclear factor, erythroid derived 2, like 1</fullName>
    </alternativeName>
</protein>
<dbReference type="GO" id="GO:0008289">
    <property type="term" value="F:lipid binding"/>
    <property type="evidence" value="ECO:0007669"/>
    <property type="project" value="UniProtKB-KW"/>
</dbReference>
<dbReference type="InterPro" id="IPR008917">
    <property type="entry name" value="TF_DNA-bd_sf"/>
</dbReference>
<evidence type="ECO:0000256" key="17">
    <source>
        <dbReference type="ARBA" id="ARBA00023159"/>
    </source>
</evidence>
<evidence type="ECO:0000256" key="1">
    <source>
        <dbReference type="ARBA" id="ARBA00004123"/>
    </source>
</evidence>
<dbReference type="KEGG" id="ipu:108279857"/>
<dbReference type="CTD" id="405781"/>
<dbReference type="SMART" id="SM00338">
    <property type="entry name" value="BRLZ"/>
    <property type="match status" value="1"/>
</dbReference>
<keyword evidence="6" id="KW-0678">Repressor</keyword>
<reference evidence="29" key="2">
    <citation type="submission" date="2025-08" db="UniProtKB">
        <authorList>
            <consortium name="RefSeq"/>
        </authorList>
    </citation>
    <scope>IDENTIFICATION</scope>
    <source>
        <tissue evidence="29">Blood</tissue>
    </source>
</reference>
<evidence type="ECO:0000256" key="8">
    <source>
        <dbReference type="ARBA" id="ARBA00022692"/>
    </source>
</evidence>
<accession>A0A2D0T5K6</accession>
<dbReference type="PROSITE" id="PS50217">
    <property type="entry name" value="BZIP"/>
    <property type="match status" value="1"/>
</dbReference>
<dbReference type="RefSeq" id="XP_017349895.1">
    <property type="nucleotide sequence ID" value="XM_017494406.3"/>
</dbReference>
<evidence type="ECO:0000256" key="25">
    <source>
        <dbReference type="SAM" id="Coils"/>
    </source>
</evidence>
<evidence type="ECO:0000256" key="18">
    <source>
        <dbReference type="ARBA" id="ARBA00023163"/>
    </source>
</evidence>
<dbReference type="GeneID" id="108279857"/>
<dbReference type="PANTHER" id="PTHR24411:SF31">
    <property type="entry name" value="ENDOPLASMIC RETICULUM MEMBRANE SENSOR NFE2L1"/>
    <property type="match status" value="1"/>
</dbReference>